<proteinExistence type="predicted"/>
<dbReference type="Proteomes" id="UP000226031">
    <property type="component" value="Unassembled WGS sequence"/>
</dbReference>
<keyword evidence="2" id="KW-1185">Reference proteome</keyword>
<evidence type="ECO:0000313" key="1">
    <source>
        <dbReference type="EMBL" id="PGH36798.1"/>
    </source>
</evidence>
<comment type="caution">
    <text evidence="1">The sequence shown here is derived from an EMBL/GenBank/DDBJ whole genome shotgun (WGS) entry which is preliminary data.</text>
</comment>
<gene>
    <name evidence="1" type="ORF">GX50_00255</name>
</gene>
<accession>A0A2B7ZU92</accession>
<dbReference type="AlphaFoldDB" id="A0A2B7ZU92"/>
<dbReference type="EMBL" id="PDND01000003">
    <property type="protein sequence ID" value="PGH36798.1"/>
    <property type="molecule type" value="Genomic_DNA"/>
</dbReference>
<evidence type="ECO:0000313" key="2">
    <source>
        <dbReference type="Proteomes" id="UP000226031"/>
    </source>
</evidence>
<name>A0A2B7ZU92_9EURO</name>
<organism evidence="1 2">
    <name type="scientific">[Emmonsia] crescens</name>
    <dbReference type="NCBI Taxonomy" id="73230"/>
    <lineage>
        <taxon>Eukaryota</taxon>
        <taxon>Fungi</taxon>
        <taxon>Dikarya</taxon>
        <taxon>Ascomycota</taxon>
        <taxon>Pezizomycotina</taxon>
        <taxon>Eurotiomycetes</taxon>
        <taxon>Eurotiomycetidae</taxon>
        <taxon>Onygenales</taxon>
        <taxon>Ajellomycetaceae</taxon>
        <taxon>Emergomyces</taxon>
    </lineage>
</organism>
<reference evidence="1 2" key="1">
    <citation type="submission" date="2017-10" db="EMBL/GenBank/DDBJ databases">
        <title>Comparative genomics in systemic dimorphic fungi from Ajellomycetaceae.</title>
        <authorList>
            <person name="Munoz J.F."/>
            <person name="Mcewen J.G."/>
            <person name="Clay O.K."/>
            <person name="Cuomo C.A."/>
        </authorList>
    </citation>
    <scope>NUCLEOTIDE SEQUENCE [LARGE SCALE GENOMIC DNA]</scope>
    <source>
        <strain evidence="1 2">UAMH4076</strain>
    </source>
</reference>
<sequence>MWMRRRFSHAHWRGKFLLEPLQAGSMPAVSASEKQEVKKPWNALRDDFAEWNVGREVGAEWTVPEEGVGEEKAKGVLEKGKVVLGNYENQRIEGGGVKVALRKPLEAFVVILAKGR</sequence>
<protein>
    <submittedName>
        <fullName evidence="1">Uncharacterized protein</fullName>
    </submittedName>
</protein>